<dbReference type="PROSITE" id="PS51756">
    <property type="entry name" value="LXG"/>
    <property type="match status" value="1"/>
</dbReference>
<evidence type="ECO:0000313" key="5">
    <source>
        <dbReference type="Proteomes" id="UP000216133"/>
    </source>
</evidence>
<name>A0A268S0G1_SHOCL</name>
<proteinExistence type="inferred from homology"/>
<dbReference type="EMBL" id="NPBS01000056">
    <property type="protein sequence ID" value="PAF25937.1"/>
    <property type="molecule type" value="Genomic_DNA"/>
</dbReference>
<reference evidence="4 5" key="1">
    <citation type="submission" date="2017-07" db="EMBL/GenBank/DDBJ databases">
        <title>Isolation and whole genome analysis of endospore-forming bacteria from heroin.</title>
        <authorList>
            <person name="Kalinowski J."/>
            <person name="Ahrens B."/>
            <person name="Al-Dilaimi A."/>
            <person name="Winkler A."/>
            <person name="Wibberg D."/>
            <person name="Schleenbecker U."/>
            <person name="Ruckert C."/>
            <person name="Wolfel R."/>
            <person name="Grass G."/>
        </authorList>
    </citation>
    <scope>NUCLEOTIDE SEQUENCE [LARGE SCALE GENOMIC DNA]</scope>
    <source>
        <strain evidence="4 5">7523-2</strain>
    </source>
</reference>
<evidence type="ECO:0000256" key="2">
    <source>
        <dbReference type="SAM" id="Coils"/>
    </source>
</evidence>
<comment type="similarity">
    <text evidence="1">In the N-terminal section; belongs to the LXG family.</text>
</comment>
<dbReference type="Proteomes" id="UP000216133">
    <property type="component" value="Unassembled WGS sequence"/>
</dbReference>
<feature type="coiled-coil region" evidence="2">
    <location>
        <begin position="26"/>
        <end position="56"/>
    </location>
</feature>
<evidence type="ECO:0000313" key="4">
    <source>
        <dbReference type="EMBL" id="PAF25937.1"/>
    </source>
</evidence>
<keyword evidence="2" id="KW-0175">Coiled coil</keyword>
<protein>
    <recommendedName>
        <fullName evidence="3">LXG domain-containing protein</fullName>
    </recommendedName>
</protein>
<feature type="domain" description="LXG" evidence="3">
    <location>
        <begin position="30"/>
        <end position="264"/>
    </location>
</feature>
<accession>A0A268S0G1</accession>
<evidence type="ECO:0000259" key="3">
    <source>
        <dbReference type="PROSITE" id="PS51756"/>
    </source>
</evidence>
<organism evidence="4 5">
    <name type="scientific">Shouchella clausii</name>
    <name type="common">Alkalihalobacillus clausii</name>
    <dbReference type="NCBI Taxonomy" id="79880"/>
    <lineage>
        <taxon>Bacteria</taxon>
        <taxon>Bacillati</taxon>
        <taxon>Bacillota</taxon>
        <taxon>Bacilli</taxon>
        <taxon>Bacillales</taxon>
        <taxon>Bacillaceae</taxon>
        <taxon>Shouchella</taxon>
    </lineage>
</organism>
<comment type="caution">
    <text evidence="4">The sequence shown here is derived from an EMBL/GenBank/DDBJ whole genome shotgun (WGS) entry which is preliminary data.</text>
</comment>
<gene>
    <name evidence="4" type="ORF">CHH61_11045</name>
</gene>
<dbReference type="InterPro" id="IPR006829">
    <property type="entry name" value="LXG_dom"/>
</dbReference>
<dbReference type="Pfam" id="PF04740">
    <property type="entry name" value="LXG"/>
    <property type="match status" value="1"/>
</dbReference>
<evidence type="ECO:0000256" key="1">
    <source>
        <dbReference type="ARBA" id="ARBA00034117"/>
    </source>
</evidence>
<dbReference type="AlphaFoldDB" id="A0A268S0G1"/>
<sequence>MRAILRHWSTNLSKAKQTWQRPLKEGKQLARKALEAEQALAMLEEMASELTEQSNQFADFASFLFKQRMLSTSGFGSGQTATRIANFWRDGHEPFLKLLRRVLEDFAEKLETIRNDLANEFSEQAVIKEAYIMDELYEQLNELKIKARTHGQTLADIKSEYADIVSLPHFNYEPVEQGLTTCQQDAEDTVTLLYEKDGVDSMNQIADDISVLSTYVDHLRTVITKGDVSIATYRSTDLKLDKQWRALGKELDKRYYLDIVAFGNNWLNLGHTLFGAGQNVLAGASIAIGHYGTKNFQDYVNRIKAGKGVNPSTNKYVAMAKNGFRYALGSGKSAAASAAKRILSDEQMRKVSNHVANAKNGFKDAVDKGKIAATKTAINIASNDHVRKFGEKFSNFKVDEKAKHIAKYVETPATRALGPIGVGLTLANQFNEEFVNPDSVGKSNFVKGMRFATGTLVESGASTVGAFVGGAIGTAIPIPGMTFIGAAVGGAVGGYVGGKIAPVAKDLTESAINGLSTAKDKVSEGLSNIGSGLKQGAGNLVAGVAGWFG</sequence>